<dbReference type="OrthoDB" id="9781349at2"/>
<keyword evidence="1" id="KW-0812">Transmembrane</keyword>
<dbReference type="InterPro" id="IPR002823">
    <property type="entry name" value="DUF112_TM"/>
</dbReference>
<organism evidence="3 4">
    <name type="scientific">Geodermatophilus pulveris</name>
    <dbReference type="NCBI Taxonomy" id="1564159"/>
    <lineage>
        <taxon>Bacteria</taxon>
        <taxon>Bacillati</taxon>
        <taxon>Actinomycetota</taxon>
        <taxon>Actinomycetes</taxon>
        <taxon>Geodermatophilales</taxon>
        <taxon>Geodermatophilaceae</taxon>
        <taxon>Geodermatophilus</taxon>
    </lineage>
</organism>
<reference evidence="4" key="1">
    <citation type="submission" date="2017-06" db="EMBL/GenBank/DDBJ databases">
        <authorList>
            <person name="Varghese N."/>
            <person name="Submissions S."/>
        </authorList>
    </citation>
    <scope>NUCLEOTIDE SEQUENCE [LARGE SCALE GENOMIC DNA]</scope>
    <source>
        <strain evidence="4">DSM 46839</strain>
    </source>
</reference>
<dbReference type="AlphaFoldDB" id="A0A239HDK3"/>
<evidence type="ECO:0000256" key="1">
    <source>
        <dbReference type="SAM" id="Phobius"/>
    </source>
</evidence>
<proteinExistence type="predicted"/>
<dbReference type="Proteomes" id="UP000198373">
    <property type="component" value="Unassembled WGS sequence"/>
</dbReference>
<evidence type="ECO:0000259" key="2">
    <source>
        <dbReference type="Pfam" id="PF01970"/>
    </source>
</evidence>
<dbReference type="Pfam" id="PF01970">
    <property type="entry name" value="TctA"/>
    <property type="match status" value="1"/>
</dbReference>
<feature type="transmembrane region" description="Helical" evidence="1">
    <location>
        <begin position="367"/>
        <end position="389"/>
    </location>
</feature>
<dbReference type="PANTHER" id="PTHR35342:SF1">
    <property type="entry name" value="BLR4373 PROTEIN"/>
    <property type="match status" value="1"/>
</dbReference>
<accession>A0A239HDK3</accession>
<feature type="transmembrane region" description="Helical" evidence="1">
    <location>
        <begin position="167"/>
        <end position="186"/>
    </location>
</feature>
<evidence type="ECO:0000313" key="3">
    <source>
        <dbReference type="EMBL" id="SNS78334.1"/>
    </source>
</evidence>
<feature type="transmembrane region" description="Helical" evidence="1">
    <location>
        <begin position="326"/>
        <end position="346"/>
    </location>
</feature>
<dbReference type="PANTHER" id="PTHR35342">
    <property type="entry name" value="TRICARBOXYLIC TRANSPORT PROTEIN"/>
    <property type="match status" value="1"/>
</dbReference>
<dbReference type="EMBL" id="FZOO01000008">
    <property type="protein sequence ID" value="SNS78334.1"/>
    <property type="molecule type" value="Genomic_DNA"/>
</dbReference>
<feature type="transmembrane region" description="Helical" evidence="1">
    <location>
        <begin position="12"/>
        <end position="33"/>
    </location>
</feature>
<feature type="transmembrane region" description="Helical" evidence="1">
    <location>
        <begin position="109"/>
        <end position="132"/>
    </location>
</feature>
<feature type="transmembrane region" description="Helical" evidence="1">
    <location>
        <begin position="470"/>
        <end position="492"/>
    </location>
</feature>
<dbReference type="RefSeq" id="WP_089306529.1">
    <property type="nucleotide sequence ID" value="NZ_FZOO01000008.1"/>
</dbReference>
<sequence>MDVFNDLGQGILALLTVQNILLLGAGVLMGMVVGVMPGLGPSAGLAILLPITFTLDPTGAVVMLAAVYYGAMYGGTITSVLINTPGESATVASTFDGYPLAKQGRAGPALVMAAIASFVAGTIGAVLISVAAPATAAVAATFGPPELFLVVILGLLTLIVIVGKNRLLGALSALLGFGLATVGIDIGGGQQRYTFGSTELINGIDFIPVAIGLFGVGEVLHTLWRGGHLERLGYFSVSSRSKGFWPTRADRRESRGPMLRGSFLGFLVGTTPGAGATVASLMSYNLEKSISKTPERFGKGAMPGLVGPEAANNAASAGAMVPLLTLGIPGSAATAVLIGGFLMWGLQPGPLLMQQNPEFAWGLIASMYLGNVMLLLVNVFCIPAFASIARVPFRVLAPIILVVCVVGTFTVNGSVIEVGIMLACGVLGFFMRRYGMSPAALVIALVLGPLGEETLRQTLLISDGSWVVFLQRPTSVVLLAVMAVLVAVPLLVPHLRRLVRARLEAVGRQRREAEQPEPRDRTTV</sequence>
<keyword evidence="1" id="KW-1133">Transmembrane helix</keyword>
<feature type="transmembrane region" description="Helical" evidence="1">
    <location>
        <begin position="138"/>
        <end position="160"/>
    </location>
</feature>
<feature type="transmembrane region" description="Helical" evidence="1">
    <location>
        <begin position="261"/>
        <end position="284"/>
    </location>
</feature>
<gene>
    <name evidence="3" type="ORF">SAMN06893096_1087</name>
</gene>
<keyword evidence="4" id="KW-1185">Reference proteome</keyword>
<feature type="transmembrane region" description="Helical" evidence="1">
    <location>
        <begin position="395"/>
        <end position="422"/>
    </location>
</feature>
<feature type="domain" description="DUF112" evidence="2">
    <location>
        <begin position="20"/>
        <end position="443"/>
    </location>
</feature>
<feature type="transmembrane region" description="Helical" evidence="1">
    <location>
        <begin position="206"/>
        <end position="224"/>
    </location>
</feature>
<protein>
    <submittedName>
        <fullName evidence="3">Putative tricarboxylic transport membrane protein</fullName>
    </submittedName>
</protein>
<evidence type="ECO:0000313" key="4">
    <source>
        <dbReference type="Proteomes" id="UP000198373"/>
    </source>
</evidence>
<name>A0A239HDK3_9ACTN</name>
<keyword evidence="1" id="KW-0472">Membrane</keyword>